<dbReference type="InterPro" id="IPR044878">
    <property type="entry name" value="UbiA_sf"/>
</dbReference>
<evidence type="ECO:0000256" key="9">
    <source>
        <dbReference type="ARBA" id="ARBA00023136"/>
    </source>
</evidence>
<proteinExistence type="inferred from homology"/>
<evidence type="ECO:0000256" key="14">
    <source>
        <dbReference type="HAMAP-Rule" id="MF_00154"/>
    </source>
</evidence>
<dbReference type="GO" id="GO:0005886">
    <property type="term" value="C:plasma membrane"/>
    <property type="evidence" value="ECO:0007669"/>
    <property type="project" value="UniProtKB-SubCell"/>
</dbReference>
<evidence type="ECO:0000256" key="1">
    <source>
        <dbReference type="ARBA" id="ARBA00004651"/>
    </source>
</evidence>
<accession>A0A1R3VFF7</accession>
<evidence type="ECO:0000256" key="2">
    <source>
        <dbReference type="ARBA" id="ARBA00004919"/>
    </source>
</evidence>
<dbReference type="EMBL" id="FTPD01000045">
    <property type="protein sequence ID" value="SIT58588.1"/>
    <property type="molecule type" value="Genomic_DNA"/>
</dbReference>
<feature type="transmembrane region" description="Helical" evidence="14">
    <location>
        <begin position="123"/>
        <end position="143"/>
    </location>
</feature>
<dbReference type="NCBIfam" id="NF003349">
    <property type="entry name" value="PRK04375.1-2"/>
    <property type="match status" value="1"/>
</dbReference>
<dbReference type="InterPro" id="IPR030470">
    <property type="entry name" value="UbiA_prenylTrfase_CS"/>
</dbReference>
<comment type="subcellular location">
    <subcellularLocation>
        <location evidence="1 14">Cell membrane</location>
        <topology evidence="1 14">Multi-pass membrane protein</topology>
    </subcellularLocation>
</comment>
<dbReference type="PROSITE" id="PS00943">
    <property type="entry name" value="UBIA"/>
    <property type="match status" value="1"/>
</dbReference>
<evidence type="ECO:0000256" key="7">
    <source>
        <dbReference type="ARBA" id="ARBA00022989"/>
    </source>
</evidence>
<comment type="similarity">
    <text evidence="14">Belongs to the UbiA prenyltransferase family. Protoheme IX farnesyltransferase subfamily.</text>
</comment>
<gene>
    <name evidence="14 15" type="primary">ctaB</name>
    <name evidence="15" type="ORF">BQ8794_50690</name>
</gene>
<reference evidence="16" key="1">
    <citation type="submission" date="2017-01" db="EMBL/GenBank/DDBJ databases">
        <authorList>
            <person name="Brunel B."/>
        </authorList>
    </citation>
    <scope>NUCLEOTIDE SEQUENCE [LARGE SCALE GENOMIC DNA]</scope>
</reference>
<protein>
    <recommendedName>
        <fullName evidence="11 14">Protoheme IX farnesyltransferase</fullName>
        <ecNumber evidence="3 14">2.5.1.141</ecNumber>
    </recommendedName>
    <alternativeName>
        <fullName evidence="12 14">Heme B farnesyltransferase</fullName>
    </alternativeName>
    <alternativeName>
        <fullName evidence="10 14">Heme O synthase</fullName>
    </alternativeName>
</protein>
<keyword evidence="4 14" id="KW-1003">Cell membrane</keyword>
<dbReference type="PANTHER" id="PTHR43448:SF7">
    <property type="entry name" value="4-HYDROXYBENZOATE SOLANESYLTRANSFERASE"/>
    <property type="match status" value="1"/>
</dbReference>
<comment type="miscellaneous">
    <text evidence="14">Carbon 2 of the heme B porphyrin ring is defined according to the Fischer nomenclature.</text>
</comment>
<dbReference type="EC" id="2.5.1.141" evidence="3 14"/>
<dbReference type="PANTHER" id="PTHR43448">
    <property type="entry name" value="PROTOHEME IX FARNESYLTRANSFERASE, MITOCHONDRIAL"/>
    <property type="match status" value="1"/>
</dbReference>
<feature type="transmembrane region" description="Helical" evidence="14">
    <location>
        <begin position="285"/>
        <end position="307"/>
    </location>
</feature>
<keyword evidence="8 14" id="KW-0350">Heme biosynthesis</keyword>
<feature type="transmembrane region" description="Helical" evidence="14">
    <location>
        <begin position="55"/>
        <end position="76"/>
    </location>
</feature>
<feature type="transmembrane region" description="Helical" evidence="14">
    <location>
        <begin position="225"/>
        <end position="242"/>
    </location>
</feature>
<keyword evidence="6 14" id="KW-0812">Transmembrane</keyword>
<comment type="pathway">
    <text evidence="2 14">Porphyrin-containing compound metabolism; heme O biosynthesis; heme O from protoheme: step 1/1.</text>
</comment>
<dbReference type="GO" id="GO:0008495">
    <property type="term" value="F:protoheme IX farnesyltransferase activity"/>
    <property type="evidence" value="ECO:0007669"/>
    <property type="project" value="UniProtKB-UniRule"/>
</dbReference>
<evidence type="ECO:0000313" key="16">
    <source>
        <dbReference type="Proteomes" id="UP000188388"/>
    </source>
</evidence>
<dbReference type="Proteomes" id="UP000188388">
    <property type="component" value="Unassembled WGS sequence"/>
</dbReference>
<dbReference type="GO" id="GO:0048034">
    <property type="term" value="P:heme O biosynthetic process"/>
    <property type="evidence" value="ECO:0007669"/>
    <property type="project" value="UniProtKB-UniRule"/>
</dbReference>
<name>A0A1R3VFF7_9HYPH</name>
<keyword evidence="5 14" id="KW-0808">Transferase</keyword>
<dbReference type="RefSeq" id="WP_077381596.1">
    <property type="nucleotide sequence ID" value="NZ_FTPD01000045.1"/>
</dbReference>
<organism evidence="15 16">
    <name type="scientific">Mesorhizobium prunaredense</name>
    <dbReference type="NCBI Taxonomy" id="1631249"/>
    <lineage>
        <taxon>Bacteria</taxon>
        <taxon>Pseudomonadati</taxon>
        <taxon>Pseudomonadota</taxon>
        <taxon>Alphaproteobacteria</taxon>
        <taxon>Hyphomicrobiales</taxon>
        <taxon>Phyllobacteriaceae</taxon>
        <taxon>Mesorhizobium</taxon>
    </lineage>
</organism>
<keyword evidence="9 14" id="KW-0472">Membrane</keyword>
<dbReference type="STRING" id="1631249.BQ8794_50690"/>
<feature type="transmembrane region" description="Helical" evidence="14">
    <location>
        <begin position="248"/>
        <end position="265"/>
    </location>
</feature>
<dbReference type="AlphaFoldDB" id="A0A1R3VFF7"/>
<keyword evidence="7 14" id="KW-1133">Transmembrane helix</keyword>
<sequence length="320" mass="33828">MSARESGLKDTGIPISEATVSDFFALLKPRVMALAVFTAFVGLMVAPGAMNPVIAVIAIGAIAVGAGAAGALNMWYDADIDALMSRTSKRPVPSGRVTPGEALGFGLVLSVLAIMTLGVLVGWLAASLLAFTIFFYVVIYTMWLKRSTPQNIVIGGAAGALPPVIGWAAATGAVGVESLVLFMIIFLWTPPHFWALALFKIGDYAAAGIPMMPNVAGQVSTRKQIFVYSLILAPIGVLPWAFGFASGLYGIVSAALGAGFIWHAWKLLVDKRWAEGWEMKRAKALFAYSIFYLFAIFAVLLADTVAMRAVMSAGNLMAGN</sequence>
<evidence type="ECO:0000256" key="10">
    <source>
        <dbReference type="ARBA" id="ARBA00030253"/>
    </source>
</evidence>
<dbReference type="NCBIfam" id="TIGR01473">
    <property type="entry name" value="cyoE_ctaB"/>
    <property type="match status" value="1"/>
</dbReference>
<dbReference type="InterPro" id="IPR000537">
    <property type="entry name" value="UbiA_prenyltransferase"/>
</dbReference>
<dbReference type="InterPro" id="IPR006369">
    <property type="entry name" value="Protohaem_IX_farnesylTrfase"/>
</dbReference>
<evidence type="ECO:0000256" key="11">
    <source>
        <dbReference type="ARBA" id="ARBA00040810"/>
    </source>
</evidence>
<evidence type="ECO:0000256" key="13">
    <source>
        <dbReference type="ARBA" id="ARBA00047690"/>
    </source>
</evidence>
<evidence type="ECO:0000256" key="4">
    <source>
        <dbReference type="ARBA" id="ARBA00022475"/>
    </source>
</evidence>
<dbReference type="CDD" id="cd13957">
    <property type="entry name" value="PT_UbiA_Cox10"/>
    <property type="match status" value="1"/>
</dbReference>
<dbReference type="HAMAP" id="MF_00154">
    <property type="entry name" value="CyoE_CtaB"/>
    <property type="match status" value="1"/>
</dbReference>
<evidence type="ECO:0000256" key="3">
    <source>
        <dbReference type="ARBA" id="ARBA00012292"/>
    </source>
</evidence>
<keyword evidence="16" id="KW-1185">Reference proteome</keyword>
<dbReference type="Pfam" id="PF01040">
    <property type="entry name" value="UbiA"/>
    <property type="match status" value="1"/>
</dbReference>
<dbReference type="UniPathway" id="UPA00834">
    <property type="reaction ID" value="UER00712"/>
</dbReference>
<feature type="transmembrane region" description="Helical" evidence="14">
    <location>
        <begin position="31"/>
        <end position="49"/>
    </location>
</feature>
<evidence type="ECO:0000313" key="15">
    <source>
        <dbReference type="EMBL" id="SIT58588.1"/>
    </source>
</evidence>
<evidence type="ECO:0000256" key="5">
    <source>
        <dbReference type="ARBA" id="ARBA00022679"/>
    </source>
</evidence>
<evidence type="ECO:0000256" key="8">
    <source>
        <dbReference type="ARBA" id="ARBA00023133"/>
    </source>
</evidence>
<evidence type="ECO:0000256" key="12">
    <source>
        <dbReference type="ARBA" id="ARBA00042475"/>
    </source>
</evidence>
<comment type="function">
    <text evidence="14">Converts heme B (protoheme IX) to heme O by substitution of the vinyl group on carbon 2 of heme B porphyrin ring with a hydroxyethyl farnesyl side group.</text>
</comment>
<evidence type="ECO:0000256" key="6">
    <source>
        <dbReference type="ARBA" id="ARBA00022692"/>
    </source>
</evidence>
<comment type="catalytic activity">
    <reaction evidence="13 14">
        <text>heme b + (2E,6E)-farnesyl diphosphate + H2O = Fe(II)-heme o + diphosphate</text>
        <dbReference type="Rhea" id="RHEA:28070"/>
        <dbReference type="ChEBI" id="CHEBI:15377"/>
        <dbReference type="ChEBI" id="CHEBI:33019"/>
        <dbReference type="ChEBI" id="CHEBI:60344"/>
        <dbReference type="ChEBI" id="CHEBI:60530"/>
        <dbReference type="ChEBI" id="CHEBI:175763"/>
        <dbReference type="EC" id="2.5.1.141"/>
    </reaction>
</comment>
<dbReference type="Gene3D" id="1.10.357.140">
    <property type="entry name" value="UbiA prenyltransferase"/>
    <property type="match status" value="1"/>
</dbReference>
<feature type="transmembrane region" description="Helical" evidence="14">
    <location>
        <begin position="97"/>
        <end position="117"/>
    </location>
</feature>